<organism evidence="1 2">
    <name type="scientific">Halosimplex rubrum</name>
    <dbReference type="NCBI Taxonomy" id="869889"/>
    <lineage>
        <taxon>Archaea</taxon>
        <taxon>Methanobacteriati</taxon>
        <taxon>Methanobacteriota</taxon>
        <taxon>Stenosarchaea group</taxon>
        <taxon>Halobacteria</taxon>
        <taxon>Halobacteriales</taxon>
        <taxon>Haloarculaceae</taxon>
        <taxon>Halosimplex</taxon>
    </lineage>
</organism>
<dbReference type="GeneID" id="56079622"/>
<gene>
    <name evidence="1" type="ORF">HZS55_17125</name>
</gene>
<dbReference type="SUPFAM" id="SSF160104">
    <property type="entry name" value="Acetoacetate decarboxylase-like"/>
    <property type="match status" value="1"/>
</dbReference>
<evidence type="ECO:0000313" key="2">
    <source>
        <dbReference type="Proteomes" id="UP000509667"/>
    </source>
</evidence>
<name>A0A7D5SRS4_9EURY</name>
<dbReference type="Gene3D" id="2.40.400.10">
    <property type="entry name" value="Acetoacetate decarboxylase-like"/>
    <property type="match status" value="1"/>
</dbReference>
<dbReference type="InterPro" id="IPR023375">
    <property type="entry name" value="ADC_dom_sf"/>
</dbReference>
<proteinExistence type="predicted"/>
<dbReference type="InterPro" id="IPR018644">
    <property type="entry name" value="DUF2071"/>
</dbReference>
<accession>A0A7D5SRS4</accession>
<dbReference type="Pfam" id="PF09844">
    <property type="entry name" value="DUF2071"/>
    <property type="match status" value="2"/>
</dbReference>
<dbReference type="PANTHER" id="PTHR39186">
    <property type="entry name" value="DUF2071 FAMILY PROTEIN"/>
    <property type="match status" value="1"/>
</dbReference>
<dbReference type="AlphaFoldDB" id="A0A7D5SRS4"/>
<evidence type="ECO:0000313" key="1">
    <source>
        <dbReference type="EMBL" id="QLH78907.1"/>
    </source>
</evidence>
<dbReference type="Proteomes" id="UP000509667">
    <property type="component" value="Chromosome"/>
</dbReference>
<dbReference type="RefSeq" id="WP_179908785.1">
    <property type="nucleotide sequence ID" value="NZ_CP058910.1"/>
</dbReference>
<protein>
    <submittedName>
        <fullName evidence="1">DUF2071 domain-containing protein</fullName>
    </submittedName>
</protein>
<keyword evidence="2" id="KW-1185">Reference proteome</keyword>
<dbReference type="OrthoDB" id="233478at2157"/>
<reference evidence="1 2" key="1">
    <citation type="submission" date="2020-07" db="EMBL/GenBank/DDBJ databases">
        <title>Halosimplex pelagicum sp. nov. and Halosimplex rubrum sp. nov., isolated from salted brown alga Laminaria, and emended description of the genus Halosimplex.</title>
        <authorList>
            <person name="Cui H."/>
        </authorList>
    </citation>
    <scope>NUCLEOTIDE SEQUENCE [LARGE SCALE GENOMIC DNA]</scope>
    <source>
        <strain evidence="1 2">R27</strain>
    </source>
</reference>
<dbReference type="PANTHER" id="PTHR39186:SF1">
    <property type="entry name" value="DUF2071 DOMAIN-CONTAINING PROTEIN"/>
    <property type="match status" value="1"/>
</dbReference>
<sequence length="260" mass="29042">MSLRSLLDLPVEMGWRHVLFANWPVDPEIVRAHLPESLTVDTHDGRAWLSVVPFTNVAVRPHGFPEWTGFRLPELNLRTYVSHDGERERAAGDAGATDGAGPTGDGPAADRGVYFFSLDADGVLGVTGARVFHHLPYYFASMSLATDGSRIAFESERWHPGGRPCNFDARYGPTGEQFRFEPGSLDEFLTERYRYYTETPGGELRYAQIRHRPWPLYEAEVDLGDNEVFETNGFATPESDPVFRYSPGVDVTASGSRRAE</sequence>
<dbReference type="KEGG" id="hrr:HZS55_17125"/>
<dbReference type="EMBL" id="CP058910">
    <property type="protein sequence ID" value="QLH78907.1"/>
    <property type="molecule type" value="Genomic_DNA"/>
</dbReference>